<evidence type="ECO:0000313" key="3">
    <source>
        <dbReference type="WBParaSite" id="jg23243"/>
    </source>
</evidence>
<dbReference type="Proteomes" id="UP000887574">
    <property type="component" value="Unplaced"/>
</dbReference>
<dbReference type="Gene3D" id="3.10.20.90">
    <property type="entry name" value="Phosphatidylinositol 3-kinase Catalytic Subunit, Chain A, domain 1"/>
    <property type="match status" value="1"/>
</dbReference>
<feature type="domain" description="Ras-associating" evidence="1">
    <location>
        <begin position="1"/>
        <end position="93"/>
    </location>
</feature>
<evidence type="ECO:0000259" key="1">
    <source>
        <dbReference type="PROSITE" id="PS50200"/>
    </source>
</evidence>
<dbReference type="WBParaSite" id="jg23243">
    <property type="protein sequence ID" value="jg23243"/>
    <property type="gene ID" value="jg23243"/>
</dbReference>
<evidence type="ECO:0000313" key="2">
    <source>
        <dbReference type="Proteomes" id="UP000887574"/>
    </source>
</evidence>
<dbReference type="AlphaFoldDB" id="A0A915DV02"/>
<dbReference type="GO" id="GO:0007165">
    <property type="term" value="P:signal transduction"/>
    <property type="evidence" value="ECO:0007669"/>
    <property type="project" value="InterPro"/>
</dbReference>
<protein>
    <submittedName>
        <fullName evidence="3">Ras-associating domain-containing protein</fullName>
    </submittedName>
</protein>
<dbReference type="InterPro" id="IPR000159">
    <property type="entry name" value="RA_dom"/>
</dbReference>
<name>A0A915DV02_9BILA</name>
<proteinExistence type="predicted"/>
<reference evidence="3" key="1">
    <citation type="submission" date="2022-11" db="UniProtKB">
        <authorList>
            <consortium name="WormBaseParasite"/>
        </authorList>
    </citation>
    <scope>IDENTIFICATION</scope>
</reference>
<sequence length="106" mass="11835">MWTREWASVRLKITNETTAQEIVALVVEQISKITTTSTLSPSGQGGEPEEDCRDFCLVAVVGARERRLRDTFSLLNLQAPWNKGKLFVRHVNCISSAIQFGNEALV</sequence>
<organism evidence="2 3">
    <name type="scientific">Ditylenchus dipsaci</name>
    <dbReference type="NCBI Taxonomy" id="166011"/>
    <lineage>
        <taxon>Eukaryota</taxon>
        <taxon>Metazoa</taxon>
        <taxon>Ecdysozoa</taxon>
        <taxon>Nematoda</taxon>
        <taxon>Chromadorea</taxon>
        <taxon>Rhabditida</taxon>
        <taxon>Tylenchina</taxon>
        <taxon>Tylenchomorpha</taxon>
        <taxon>Sphaerularioidea</taxon>
        <taxon>Anguinidae</taxon>
        <taxon>Anguininae</taxon>
        <taxon>Ditylenchus</taxon>
    </lineage>
</organism>
<keyword evidence="2" id="KW-1185">Reference proteome</keyword>
<dbReference type="PROSITE" id="PS50200">
    <property type="entry name" value="RA"/>
    <property type="match status" value="1"/>
</dbReference>
<accession>A0A915DV02</accession>